<gene>
    <name evidence="10" type="primary">HGT20_4</name>
    <name evidence="10" type="ORF">LPJ61_005215</name>
</gene>
<dbReference type="InterPro" id="IPR036259">
    <property type="entry name" value="MFS_trans_sf"/>
</dbReference>
<dbReference type="InterPro" id="IPR005828">
    <property type="entry name" value="MFS_sugar_transport-like"/>
</dbReference>
<dbReference type="InterPro" id="IPR045263">
    <property type="entry name" value="GLUT"/>
</dbReference>
<feature type="non-terminal residue" evidence="10">
    <location>
        <position position="1"/>
    </location>
</feature>
<feature type="compositionally biased region" description="Polar residues" evidence="7">
    <location>
        <begin position="121"/>
        <end position="141"/>
    </location>
</feature>
<feature type="compositionally biased region" description="Low complexity" evidence="7">
    <location>
        <begin position="94"/>
        <end position="120"/>
    </location>
</feature>
<keyword evidence="4 8" id="KW-0812">Transmembrane</keyword>
<accession>A0A9W7Y982</accession>
<comment type="subcellular location">
    <subcellularLocation>
        <location evidence="1">Membrane</location>
        <topology evidence="1">Multi-pass membrane protein</topology>
    </subcellularLocation>
</comment>
<evidence type="ECO:0000256" key="4">
    <source>
        <dbReference type="ARBA" id="ARBA00022692"/>
    </source>
</evidence>
<dbReference type="Gene3D" id="1.20.1250.20">
    <property type="entry name" value="MFS general substrate transporter like domains"/>
    <property type="match status" value="2"/>
</dbReference>
<dbReference type="PANTHER" id="PTHR23503">
    <property type="entry name" value="SOLUTE CARRIER FAMILY 2"/>
    <property type="match status" value="1"/>
</dbReference>
<dbReference type="OrthoDB" id="4540492at2759"/>
<dbReference type="Pfam" id="PF00083">
    <property type="entry name" value="Sugar_tr"/>
    <property type="match status" value="2"/>
</dbReference>
<evidence type="ECO:0000256" key="3">
    <source>
        <dbReference type="ARBA" id="ARBA00022448"/>
    </source>
</evidence>
<organism evidence="10 11">
    <name type="scientific">Coemansia biformis</name>
    <dbReference type="NCBI Taxonomy" id="1286918"/>
    <lineage>
        <taxon>Eukaryota</taxon>
        <taxon>Fungi</taxon>
        <taxon>Fungi incertae sedis</taxon>
        <taxon>Zoopagomycota</taxon>
        <taxon>Kickxellomycotina</taxon>
        <taxon>Kickxellomycetes</taxon>
        <taxon>Kickxellales</taxon>
        <taxon>Kickxellaceae</taxon>
        <taxon>Coemansia</taxon>
    </lineage>
</organism>
<dbReference type="PANTHER" id="PTHR23503:SF8">
    <property type="entry name" value="FACILITATED GLUCOSE TRANSPORTER PROTEIN 1"/>
    <property type="match status" value="1"/>
</dbReference>
<comment type="caution">
    <text evidence="10">The sequence shown here is derived from an EMBL/GenBank/DDBJ whole genome shotgun (WGS) entry which is preliminary data.</text>
</comment>
<feature type="transmembrane region" description="Helical" evidence="8">
    <location>
        <begin position="208"/>
        <end position="231"/>
    </location>
</feature>
<dbReference type="InterPro" id="IPR020846">
    <property type="entry name" value="MFS_dom"/>
</dbReference>
<feature type="transmembrane region" description="Helical" evidence="8">
    <location>
        <begin position="238"/>
        <end position="258"/>
    </location>
</feature>
<evidence type="ECO:0000256" key="7">
    <source>
        <dbReference type="SAM" id="MobiDB-lite"/>
    </source>
</evidence>
<feature type="transmembrane region" description="Helical" evidence="8">
    <location>
        <begin position="7"/>
        <end position="27"/>
    </location>
</feature>
<keyword evidence="6 8" id="KW-0472">Membrane</keyword>
<feature type="domain" description="Major facilitator superfamily (MFS) profile" evidence="9">
    <location>
        <begin position="1"/>
        <end position="354"/>
    </location>
</feature>
<comment type="similarity">
    <text evidence="2">Belongs to the major facilitator superfamily. Sugar transporter (TC 2.A.1.1) family.</text>
</comment>
<feature type="transmembrane region" description="Helical" evidence="8">
    <location>
        <begin position="33"/>
        <end position="55"/>
    </location>
</feature>
<evidence type="ECO:0000256" key="2">
    <source>
        <dbReference type="ARBA" id="ARBA00010992"/>
    </source>
</evidence>
<dbReference type="PROSITE" id="PS00216">
    <property type="entry name" value="SUGAR_TRANSPORT_1"/>
    <property type="match status" value="1"/>
</dbReference>
<dbReference type="SUPFAM" id="SSF103473">
    <property type="entry name" value="MFS general substrate transporter"/>
    <property type="match status" value="1"/>
</dbReference>
<feature type="region of interest" description="Disordered" evidence="7">
    <location>
        <begin position="94"/>
        <end position="149"/>
    </location>
</feature>
<protein>
    <submittedName>
        <fullName evidence="10">Bifunctional purine biosynthesis protein PurH</fullName>
    </submittedName>
</protein>
<dbReference type="GO" id="GO:0016020">
    <property type="term" value="C:membrane"/>
    <property type="evidence" value="ECO:0007669"/>
    <property type="project" value="UniProtKB-SubCell"/>
</dbReference>
<sequence length="366" mass="39269">YRGTLNLLNQLSIVVGILVTLTVGMLANSGPYWRISVGFGLLLACAHLLLAPFAVESPRFLWSRNKHAEARAVLRKLRCTADVDDEVATWGATAAGPPAASSGRHCQPYAQAEPAADAAEGSSTPEVDPLQRTQTSSNGSMKPTGPVESEELRGEVASVTIFNIFRIRHYRQPWLLVLALQFGQQLSGINTVFYFSSSVLEKMFSRQVSGILTMMIGVLNVLATAAAAPVVDRFGRRPLLLSSMAAMAISVTLLGVGLGLRLNLLAAVSLYLVVASFAPGYGPVPFLLGTELFDMRAASAGGSWALAANWTGTFLVAAAFLPLLNLIGEWVFAIFVAAILICWVVFYVYVPETKGRTIDEIAMGFK</sequence>
<dbReference type="PROSITE" id="PS50850">
    <property type="entry name" value="MFS"/>
    <property type="match status" value="1"/>
</dbReference>
<feature type="transmembrane region" description="Helical" evidence="8">
    <location>
        <begin position="300"/>
        <end position="324"/>
    </location>
</feature>
<dbReference type="InterPro" id="IPR003663">
    <property type="entry name" value="Sugar/inositol_transpt"/>
</dbReference>
<evidence type="ECO:0000256" key="8">
    <source>
        <dbReference type="SAM" id="Phobius"/>
    </source>
</evidence>
<evidence type="ECO:0000259" key="9">
    <source>
        <dbReference type="PROSITE" id="PS50850"/>
    </source>
</evidence>
<evidence type="ECO:0000313" key="10">
    <source>
        <dbReference type="EMBL" id="KAJ1726397.1"/>
    </source>
</evidence>
<proteinExistence type="inferred from homology"/>
<dbReference type="PRINTS" id="PR00171">
    <property type="entry name" value="SUGRTRNSPORT"/>
</dbReference>
<evidence type="ECO:0000256" key="5">
    <source>
        <dbReference type="ARBA" id="ARBA00022989"/>
    </source>
</evidence>
<dbReference type="GO" id="GO:0015149">
    <property type="term" value="F:hexose transmembrane transporter activity"/>
    <property type="evidence" value="ECO:0007669"/>
    <property type="project" value="TreeGrafter"/>
</dbReference>
<keyword evidence="5 8" id="KW-1133">Transmembrane helix</keyword>
<evidence type="ECO:0000256" key="6">
    <source>
        <dbReference type="ARBA" id="ARBA00023136"/>
    </source>
</evidence>
<keyword evidence="3" id="KW-0813">Transport</keyword>
<dbReference type="AlphaFoldDB" id="A0A9W7Y982"/>
<dbReference type="InterPro" id="IPR005829">
    <property type="entry name" value="Sugar_transporter_CS"/>
</dbReference>
<dbReference type="EMBL" id="JANBOI010001587">
    <property type="protein sequence ID" value="KAJ1726397.1"/>
    <property type="molecule type" value="Genomic_DNA"/>
</dbReference>
<feature type="transmembrane region" description="Helical" evidence="8">
    <location>
        <begin position="264"/>
        <end position="288"/>
    </location>
</feature>
<evidence type="ECO:0000256" key="1">
    <source>
        <dbReference type="ARBA" id="ARBA00004141"/>
    </source>
</evidence>
<name>A0A9W7Y982_9FUNG</name>
<feature type="transmembrane region" description="Helical" evidence="8">
    <location>
        <begin position="330"/>
        <end position="350"/>
    </location>
</feature>
<evidence type="ECO:0000313" key="11">
    <source>
        <dbReference type="Proteomes" id="UP001143981"/>
    </source>
</evidence>
<dbReference type="Proteomes" id="UP001143981">
    <property type="component" value="Unassembled WGS sequence"/>
</dbReference>
<feature type="transmembrane region" description="Helical" evidence="8">
    <location>
        <begin position="174"/>
        <end position="196"/>
    </location>
</feature>
<keyword evidence="11" id="KW-1185">Reference proteome</keyword>
<reference evidence="10" key="1">
    <citation type="submission" date="2022-07" db="EMBL/GenBank/DDBJ databases">
        <title>Phylogenomic reconstructions and comparative analyses of Kickxellomycotina fungi.</title>
        <authorList>
            <person name="Reynolds N.K."/>
            <person name="Stajich J.E."/>
            <person name="Barry K."/>
            <person name="Grigoriev I.V."/>
            <person name="Crous P."/>
            <person name="Smith M.E."/>
        </authorList>
    </citation>
    <scope>NUCLEOTIDE SEQUENCE</scope>
    <source>
        <strain evidence="10">BCRC 34381</strain>
    </source>
</reference>